<evidence type="ECO:0000256" key="1">
    <source>
        <dbReference type="SAM" id="MobiDB-lite"/>
    </source>
</evidence>
<dbReference type="RefSeq" id="WP_336807551.1">
    <property type="nucleotide sequence ID" value="NZ_JBBBNY010000005.1"/>
</dbReference>
<protein>
    <submittedName>
        <fullName evidence="4">DUF4124 domain-containing protein</fullName>
    </submittedName>
</protein>
<feature type="domain" description="DUF4124" evidence="3">
    <location>
        <begin position="8"/>
        <end position="58"/>
    </location>
</feature>
<dbReference type="InterPro" id="IPR025392">
    <property type="entry name" value="DUF4124"/>
</dbReference>
<evidence type="ECO:0000256" key="2">
    <source>
        <dbReference type="SAM" id="SignalP"/>
    </source>
</evidence>
<dbReference type="Proteomes" id="UP001381174">
    <property type="component" value="Unassembled WGS sequence"/>
</dbReference>
<keyword evidence="5" id="KW-1185">Reference proteome</keyword>
<proteinExistence type="predicted"/>
<dbReference type="Pfam" id="PF13511">
    <property type="entry name" value="DUF4124"/>
    <property type="match status" value="1"/>
</dbReference>
<evidence type="ECO:0000259" key="3">
    <source>
        <dbReference type="Pfam" id="PF13511"/>
    </source>
</evidence>
<feature type="signal peptide" evidence="2">
    <location>
        <begin position="1"/>
        <end position="17"/>
    </location>
</feature>
<name>A0ABU8JBL8_9GAMM</name>
<comment type="caution">
    <text evidence="4">The sequence shown here is derived from an EMBL/GenBank/DDBJ whole genome shotgun (WGS) entry which is preliminary data.</text>
</comment>
<dbReference type="EMBL" id="JBBBNY010000005">
    <property type="protein sequence ID" value="MEI7036925.1"/>
    <property type="molecule type" value="Genomic_DNA"/>
</dbReference>
<keyword evidence="2" id="KW-0732">Signal</keyword>
<feature type="region of interest" description="Disordered" evidence="1">
    <location>
        <begin position="117"/>
        <end position="137"/>
    </location>
</feature>
<evidence type="ECO:0000313" key="5">
    <source>
        <dbReference type="Proteomes" id="UP001381174"/>
    </source>
</evidence>
<evidence type="ECO:0000313" key="4">
    <source>
        <dbReference type="EMBL" id="MEI7036925.1"/>
    </source>
</evidence>
<accession>A0ABU8JBL8</accession>
<feature type="chain" id="PRO_5045137560" evidence="2">
    <location>
        <begin position="18"/>
        <end position="137"/>
    </location>
</feature>
<organism evidence="4 5">
    <name type="scientific">Fulvimonas yonginensis</name>
    <dbReference type="NCBI Taxonomy" id="1495200"/>
    <lineage>
        <taxon>Bacteria</taxon>
        <taxon>Pseudomonadati</taxon>
        <taxon>Pseudomonadota</taxon>
        <taxon>Gammaproteobacteria</taxon>
        <taxon>Lysobacterales</taxon>
        <taxon>Rhodanobacteraceae</taxon>
        <taxon>Fulvimonas</taxon>
    </lineage>
</organism>
<sequence>MLLLGVLLACSAAAASAQDTYYKWTDASGTVHFSATPPAGQRAEAVKVGGTGAARVAPGQPPAAAGSAQQFEQATAAYRRQSCEAARNDLKVLSQGRMVVSGDSPDVATKLDAEQREQARLRAQQRVSQFCDNGGKP</sequence>
<gene>
    <name evidence="4" type="ORF">WAT24_09165</name>
</gene>
<reference evidence="4 5" key="1">
    <citation type="journal article" date="2014" name="Int. J. Syst. Evol. Microbiol.">
        <title>Fulvimonas yonginensis sp. nov., isolated from greenhouse soil, and emended description of the genus Fulvimonas.</title>
        <authorList>
            <person name="Ahn J.H."/>
            <person name="Kim S.J."/>
            <person name="Weon H.Y."/>
            <person name="Hong S.B."/>
            <person name="Seok S.J."/>
            <person name="Kwon S.W."/>
        </authorList>
    </citation>
    <scope>NUCLEOTIDE SEQUENCE [LARGE SCALE GENOMIC DNA]</scope>
    <source>
        <strain evidence="4 5">KACC 16952</strain>
    </source>
</reference>